<dbReference type="OMA" id="HNIESAW"/>
<dbReference type="PANTHER" id="PTHR12967">
    <property type="entry name" value="PROTEIN SHQ1 HOMOLOG"/>
    <property type="match status" value="1"/>
</dbReference>
<evidence type="ECO:0000256" key="1">
    <source>
        <dbReference type="ARBA" id="ARBA00005607"/>
    </source>
</evidence>
<accession>A0A0J9Y3T7</accession>
<dbReference type="Gene3D" id="2.60.40.790">
    <property type="match status" value="1"/>
</dbReference>
<dbReference type="InterPro" id="IPR007009">
    <property type="entry name" value="Shq1_C"/>
</dbReference>
<evidence type="ECO:0000313" key="4">
    <source>
        <dbReference type="EMBL" id="CDQ01146.1"/>
    </source>
</evidence>
<dbReference type="GO" id="GO:0000493">
    <property type="term" value="P:box H/ACA snoRNP assembly"/>
    <property type="evidence" value="ECO:0007669"/>
    <property type="project" value="InterPro"/>
</dbReference>
<dbReference type="InterPro" id="IPR007052">
    <property type="entry name" value="CS_dom"/>
</dbReference>
<dbReference type="PROSITE" id="PS51203">
    <property type="entry name" value="CS"/>
    <property type="match status" value="1"/>
</dbReference>
<dbReference type="InterPro" id="IPR008978">
    <property type="entry name" value="HSP20-like_chaperone"/>
</dbReference>
<name>A0A0J9Y3T7_BRUMA</name>
<evidence type="ECO:0000259" key="3">
    <source>
        <dbReference type="PROSITE" id="PS51203"/>
    </source>
</evidence>
<sequence>MFSGMLTPVFHIDQTPEWIIIQIYAPYANVKDTEAEYCDLQFFFTSKPYFLKLYLPGELAEEDITGTYDCDKGSFTFKARKKNIGEFFPNLDLVNQLLKPSDIHAKRLVEEIDEGRDILDNVSFEQENSQTLNGSMVDDFMDEKCKLYGYGFACSRCGIIGKFSAEINNLFDLEDPENSLIDERLMDCLRHDQLKFNADHYIADQFEKNPLLDECLQFEYPETTFDLSFKSRDHLKDLPRKLFPKYSSDLEKTIALSLIDIIFAYLYDMRTTCGEHSSESGWTITKLSPSLSYLVRWKTVKESILGAVRRSLCFPLYRHWDLSMKVLDDLKFLLSKGRVTLLQCLVDVHMILSTSGDYRYLLNDLFITDYCLWIQCASDNVVSWLQCELNRLILKKIDVQLDLEEVEMEAKLLTLHIDTGNCDSEDSDDGSSEVNIRETNQIVNSYT</sequence>
<dbReference type="InterPro" id="IPR048696">
    <property type="entry name" value="SHQ1-like_CS"/>
</dbReference>
<gene>
    <name evidence="4 5" type="ORF">Bm6631</name>
    <name evidence="4" type="ORF">BM_Bm6631</name>
</gene>
<comment type="similarity">
    <text evidence="1">Belongs to the SHQ1 family.</text>
</comment>
<dbReference type="GO" id="GO:0005654">
    <property type="term" value="C:nucleoplasm"/>
    <property type="evidence" value="ECO:0007669"/>
    <property type="project" value="TreeGrafter"/>
</dbReference>
<dbReference type="PANTHER" id="PTHR12967:SF0">
    <property type="entry name" value="PROTEIN SHQ1 HOMOLOG"/>
    <property type="match status" value="1"/>
</dbReference>
<reference evidence="4" key="2">
    <citation type="submission" date="2012-12" db="EMBL/GenBank/DDBJ databases">
        <authorList>
            <person name="Gao Y.W."/>
            <person name="Fan S.T."/>
            <person name="Sun H.T."/>
            <person name="Wang Z."/>
            <person name="Gao X.L."/>
            <person name="Li Y.G."/>
            <person name="Wang T.C."/>
            <person name="Zhang K."/>
            <person name="Xu W.W."/>
            <person name="Yu Z.J."/>
            <person name="Xia X.Z."/>
        </authorList>
    </citation>
    <scope>NUCLEOTIDE SEQUENCE</scope>
    <source>
        <strain evidence="4">FR3</strain>
    </source>
</reference>
<dbReference type="AlphaFoldDB" id="A0A0J9Y3T7"/>
<reference evidence="4" key="1">
    <citation type="journal article" date="2007" name="Science">
        <title>Draft genome of the filarial nematode parasite Brugia malayi.</title>
        <authorList>
            <person name="Ghedin E."/>
            <person name="Wang S."/>
            <person name="Spiro D."/>
            <person name="Caler E."/>
            <person name="Zhao Q."/>
            <person name="Crabtree J."/>
            <person name="Allen J.E."/>
            <person name="Delcher A.L."/>
            <person name="Guiliano D.B."/>
            <person name="Miranda-Saavedra D."/>
            <person name="Angiuoli S.V."/>
            <person name="Creasy T."/>
            <person name="Amedeo P."/>
            <person name="Haas B."/>
            <person name="El-Sayed N.M."/>
            <person name="Wortman J.R."/>
            <person name="Feldblyum T."/>
            <person name="Tallon L."/>
            <person name="Schatz M."/>
            <person name="Shumway M."/>
            <person name="Koo H."/>
            <person name="Salzberg S.L."/>
            <person name="Schobel S."/>
            <person name="Pertea M."/>
            <person name="Pop M."/>
            <person name="White O."/>
            <person name="Barton G.J."/>
            <person name="Carlow C.K."/>
            <person name="Crawford M.J."/>
            <person name="Daub J."/>
            <person name="Dimmic M.W."/>
            <person name="Estes C.F."/>
            <person name="Foster J.M."/>
            <person name="Ganatra M."/>
            <person name="Gregory W.F."/>
            <person name="Johnson N.M."/>
            <person name="Jin J."/>
            <person name="Komuniecki R."/>
            <person name="Korf I."/>
            <person name="Kumar S."/>
            <person name="Laney S."/>
            <person name="Li B.W."/>
            <person name="Li W."/>
            <person name="Lindblom T.H."/>
            <person name="Lustigman S."/>
            <person name="Ma D."/>
            <person name="Maina C.V."/>
            <person name="Martin D.M."/>
            <person name="McCarter J.P."/>
            <person name="McReynolds L."/>
            <person name="Mitreva M."/>
            <person name="Nutman T.B."/>
            <person name="Parkinson J."/>
            <person name="Peregrin-Alvarez J.M."/>
            <person name="Poole C."/>
            <person name="Ren Q."/>
            <person name="Saunders L."/>
            <person name="Sluder A.E."/>
            <person name="Smith K."/>
            <person name="Stanke M."/>
            <person name="Unnasch T.R."/>
            <person name="Ware J."/>
            <person name="Wei A.D."/>
            <person name="Weil G."/>
            <person name="Williams D.J."/>
            <person name="Zhang Y."/>
            <person name="Williams S.A."/>
            <person name="Fraser-Liggett C."/>
            <person name="Slatko B."/>
            <person name="Blaxter M.L."/>
            <person name="Scott A.L."/>
        </authorList>
    </citation>
    <scope>NUCLEOTIDE SEQUENCE</scope>
    <source>
        <strain evidence="4">FR3</strain>
    </source>
</reference>
<dbReference type="Pfam" id="PF21413">
    <property type="entry name" value="SHQ1-like_CS"/>
    <property type="match status" value="1"/>
</dbReference>
<dbReference type="EMBL" id="LN857020">
    <property type="protein sequence ID" value="CDQ01146.1"/>
    <property type="molecule type" value="Genomic_DNA"/>
</dbReference>
<proteinExistence type="inferred from homology"/>
<protein>
    <recommendedName>
        <fullName evidence="2">Protein SHQ1 homolog</fullName>
    </recommendedName>
</protein>
<dbReference type="WormBase" id="Bm6631b">
    <property type="protein sequence ID" value="BM48923"/>
    <property type="gene ID" value="WBGene00226892"/>
</dbReference>
<evidence type="ECO:0000256" key="2">
    <source>
        <dbReference type="ARBA" id="ARBA00013750"/>
    </source>
</evidence>
<dbReference type="GO" id="GO:0005737">
    <property type="term" value="C:cytoplasm"/>
    <property type="evidence" value="ECO:0007669"/>
    <property type="project" value="TreeGrafter"/>
</dbReference>
<dbReference type="Pfam" id="PF04925">
    <property type="entry name" value="SHQ1"/>
    <property type="match status" value="1"/>
</dbReference>
<dbReference type="InterPro" id="IPR039742">
    <property type="entry name" value="Shq1"/>
</dbReference>
<dbReference type="GO" id="GO:0051082">
    <property type="term" value="F:unfolded protein binding"/>
    <property type="evidence" value="ECO:0007669"/>
    <property type="project" value="TreeGrafter"/>
</dbReference>
<evidence type="ECO:0000313" key="5">
    <source>
        <dbReference type="WormBase" id="Bm6631b"/>
    </source>
</evidence>
<organism evidence="4">
    <name type="scientific">Brugia malayi</name>
    <name type="common">Filarial nematode worm</name>
    <dbReference type="NCBI Taxonomy" id="6279"/>
    <lineage>
        <taxon>Eukaryota</taxon>
        <taxon>Metazoa</taxon>
        <taxon>Ecdysozoa</taxon>
        <taxon>Nematoda</taxon>
        <taxon>Chromadorea</taxon>
        <taxon>Rhabditida</taxon>
        <taxon>Spirurina</taxon>
        <taxon>Spiruromorpha</taxon>
        <taxon>Filarioidea</taxon>
        <taxon>Onchocercidae</taxon>
        <taxon>Brugia</taxon>
    </lineage>
</organism>
<feature type="domain" description="CS" evidence="3">
    <location>
        <begin position="5"/>
        <end position="92"/>
    </location>
</feature>